<dbReference type="GO" id="GO:0005886">
    <property type="term" value="C:plasma membrane"/>
    <property type="evidence" value="ECO:0007669"/>
    <property type="project" value="UniProtKB-SubCell"/>
</dbReference>
<gene>
    <name evidence="7" type="ORF">SAMN02745220_03918</name>
</gene>
<dbReference type="InterPro" id="IPR001123">
    <property type="entry name" value="LeuE-type"/>
</dbReference>
<dbReference type="STRING" id="1121416.SAMN02745220_03918"/>
<name>A0A1M7YF16_9BACT</name>
<feature type="transmembrane region" description="Helical" evidence="6">
    <location>
        <begin position="38"/>
        <end position="59"/>
    </location>
</feature>
<organism evidence="7 8">
    <name type="scientific">Desulfopila aestuarii DSM 18488</name>
    <dbReference type="NCBI Taxonomy" id="1121416"/>
    <lineage>
        <taxon>Bacteria</taxon>
        <taxon>Pseudomonadati</taxon>
        <taxon>Thermodesulfobacteriota</taxon>
        <taxon>Desulfobulbia</taxon>
        <taxon>Desulfobulbales</taxon>
        <taxon>Desulfocapsaceae</taxon>
        <taxon>Desulfopila</taxon>
    </lineage>
</organism>
<dbReference type="PANTHER" id="PTHR38825:SF2">
    <property type="entry name" value="LYSINE TRANSPORTER LYSE"/>
    <property type="match status" value="1"/>
</dbReference>
<feature type="transmembrane region" description="Helical" evidence="6">
    <location>
        <begin position="174"/>
        <end position="194"/>
    </location>
</feature>
<evidence type="ECO:0000256" key="3">
    <source>
        <dbReference type="ARBA" id="ARBA00022692"/>
    </source>
</evidence>
<feature type="transmembrane region" description="Helical" evidence="6">
    <location>
        <begin position="140"/>
        <end position="162"/>
    </location>
</feature>
<dbReference type="EMBL" id="FRFE01000023">
    <property type="protein sequence ID" value="SHO51234.1"/>
    <property type="molecule type" value="Genomic_DNA"/>
</dbReference>
<dbReference type="OrthoDB" id="14103at2"/>
<dbReference type="GO" id="GO:0006865">
    <property type="term" value="P:amino acid transport"/>
    <property type="evidence" value="ECO:0007669"/>
    <property type="project" value="InterPro"/>
</dbReference>
<reference evidence="7 8" key="1">
    <citation type="submission" date="2016-12" db="EMBL/GenBank/DDBJ databases">
        <authorList>
            <person name="Song W.-J."/>
            <person name="Kurnit D.M."/>
        </authorList>
    </citation>
    <scope>NUCLEOTIDE SEQUENCE [LARGE SCALE GENOMIC DNA]</scope>
    <source>
        <strain evidence="7 8">DSM 18488</strain>
    </source>
</reference>
<keyword evidence="3 6" id="KW-0812">Transmembrane</keyword>
<evidence type="ECO:0000313" key="8">
    <source>
        <dbReference type="Proteomes" id="UP000184603"/>
    </source>
</evidence>
<evidence type="ECO:0000313" key="7">
    <source>
        <dbReference type="EMBL" id="SHO51234.1"/>
    </source>
</evidence>
<evidence type="ECO:0000256" key="6">
    <source>
        <dbReference type="SAM" id="Phobius"/>
    </source>
</evidence>
<feature type="transmembrane region" description="Helical" evidence="6">
    <location>
        <begin position="65"/>
        <end position="85"/>
    </location>
</feature>
<accession>A0A1M7YF16</accession>
<dbReference type="PANTHER" id="PTHR38825">
    <property type="entry name" value="LYSINE EXPORTER PROTEIN (LYSE/YGGA)"/>
    <property type="match status" value="1"/>
</dbReference>
<evidence type="ECO:0000256" key="5">
    <source>
        <dbReference type="ARBA" id="ARBA00023136"/>
    </source>
</evidence>
<proteinExistence type="predicted"/>
<keyword evidence="2" id="KW-1003">Cell membrane</keyword>
<keyword evidence="5 6" id="KW-0472">Membrane</keyword>
<dbReference type="AlphaFoldDB" id="A0A1M7YF16"/>
<comment type="subcellular location">
    <subcellularLocation>
        <location evidence="1">Cell membrane</location>
        <topology evidence="1">Multi-pass membrane protein</topology>
    </subcellularLocation>
</comment>
<dbReference type="Proteomes" id="UP000184603">
    <property type="component" value="Unassembled WGS sequence"/>
</dbReference>
<keyword evidence="8" id="KW-1185">Reference proteome</keyword>
<keyword evidence="4 6" id="KW-1133">Transmembrane helix</keyword>
<feature type="transmembrane region" description="Helical" evidence="6">
    <location>
        <begin position="6"/>
        <end position="26"/>
    </location>
</feature>
<evidence type="ECO:0000256" key="4">
    <source>
        <dbReference type="ARBA" id="ARBA00022989"/>
    </source>
</evidence>
<evidence type="ECO:0000256" key="2">
    <source>
        <dbReference type="ARBA" id="ARBA00022475"/>
    </source>
</evidence>
<dbReference type="RefSeq" id="WP_073615347.1">
    <property type="nucleotide sequence ID" value="NZ_FRFE01000023.1"/>
</dbReference>
<evidence type="ECO:0000256" key="1">
    <source>
        <dbReference type="ARBA" id="ARBA00004651"/>
    </source>
</evidence>
<protein>
    <submittedName>
        <fullName evidence="7">Threonine/homoserine/homoserine lactone efflux protein</fullName>
    </submittedName>
</protein>
<sequence>MHFLIIGTLMGLSAGLAPGPLLTLVISETLQRDARAGVKVALAPILTDLPIVFFTLLVLTKISGFHHILGVISIIGGCFVAYMGYENIRTRGVRLDLDGGRINSLIKGVLANMLSPHPYLFWLSVGAPIMNKAMSQNITAVLSFIIGFYVFLVGSKITLAIIVGKSKWFLRGNIYIYTMRTLGLLLFVLALLLFREGYSLLMNH</sequence>
<dbReference type="Pfam" id="PF01810">
    <property type="entry name" value="LysE"/>
    <property type="match status" value="1"/>
</dbReference>